<evidence type="ECO:0000313" key="2">
    <source>
        <dbReference type="Proteomes" id="UP000179129"/>
    </source>
</evidence>
<name>A0A1F5YYY9_9BACT</name>
<evidence type="ECO:0000313" key="1">
    <source>
        <dbReference type="EMBL" id="OGG05408.1"/>
    </source>
</evidence>
<organism evidence="1 2">
    <name type="scientific">Candidatus Glassbacteria bacterium RIFCSPLOWO2_12_FULL_58_11</name>
    <dbReference type="NCBI Taxonomy" id="1817867"/>
    <lineage>
        <taxon>Bacteria</taxon>
        <taxon>Candidatus Glassiibacteriota</taxon>
    </lineage>
</organism>
<proteinExistence type="predicted"/>
<dbReference type="Proteomes" id="UP000179129">
    <property type="component" value="Unassembled WGS sequence"/>
</dbReference>
<dbReference type="AlphaFoldDB" id="A0A1F5YYY9"/>
<comment type="caution">
    <text evidence="1">The sequence shown here is derived from an EMBL/GenBank/DDBJ whole genome shotgun (WGS) entry which is preliminary data.</text>
</comment>
<dbReference type="EMBL" id="MFIX01000055">
    <property type="protein sequence ID" value="OGG05408.1"/>
    <property type="molecule type" value="Genomic_DNA"/>
</dbReference>
<sequence>MQTQEEMEEVDRKLEAVLELLVNKHYEAARMEIEYLRDNVGGLGYQAKWYERAWYQQSVGEYMRILGETYGHVLELIAGGEFDKADEELKHLQVTLKRDWFILKGFKDSGPLGWIKGLFG</sequence>
<accession>A0A1F5YYY9</accession>
<reference evidence="1 2" key="1">
    <citation type="journal article" date="2016" name="Nat. Commun.">
        <title>Thousands of microbial genomes shed light on interconnected biogeochemical processes in an aquifer system.</title>
        <authorList>
            <person name="Anantharaman K."/>
            <person name="Brown C.T."/>
            <person name="Hug L.A."/>
            <person name="Sharon I."/>
            <person name="Castelle C.J."/>
            <person name="Probst A.J."/>
            <person name="Thomas B.C."/>
            <person name="Singh A."/>
            <person name="Wilkins M.J."/>
            <person name="Karaoz U."/>
            <person name="Brodie E.L."/>
            <person name="Williams K.H."/>
            <person name="Hubbard S.S."/>
            <person name="Banfield J.F."/>
        </authorList>
    </citation>
    <scope>NUCLEOTIDE SEQUENCE [LARGE SCALE GENOMIC DNA]</scope>
</reference>
<gene>
    <name evidence="1" type="ORF">A3F83_02955</name>
</gene>
<protein>
    <submittedName>
        <fullName evidence="1">Uncharacterized protein</fullName>
    </submittedName>
</protein>